<protein>
    <submittedName>
        <fullName evidence="2">Uncharacterized protein</fullName>
    </submittedName>
</protein>
<accession>A0A8D8XW55</accession>
<keyword evidence="1" id="KW-0812">Transmembrane</keyword>
<keyword evidence="1" id="KW-1133">Transmembrane helix</keyword>
<reference evidence="2" key="1">
    <citation type="submission" date="2021-05" db="EMBL/GenBank/DDBJ databases">
        <authorList>
            <person name="Alioto T."/>
            <person name="Alioto T."/>
            <person name="Gomez Garrido J."/>
        </authorList>
    </citation>
    <scope>NUCLEOTIDE SEQUENCE</scope>
</reference>
<proteinExistence type="predicted"/>
<evidence type="ECO:0000256" key="1">
    <source>
        <dbReference type="SAM" id="Phobius"/>
    </source>
</evidence>
<dbReference type="AlphaFoldDB" id="A0A8D8XW55"/>
<name>A0A8D8XW55_9HEMI</name>
<evidence type="ECO:0000313" key="2">
    <source>
        <dbReference type="EMBL" id="CAG6709100.1"/>
    </source>
</evidence>
<dbReference type="EMBL" id="HBUF01345678">
    <property type="protein sequence ID" value="CAG6709100.1"/>
    <property type="molecule type" value="Transcribed_RNA"/>
</dbReference>
<organism evidence="2">
    <name type="scientific">Cacopsylla melanoneura</name>
    <dbReference type="NCBI Taxonomy" id="428564"/>
    <lineage>
        <taxon>Eukaryota</taxon>
        <taxon>Metazoa</taxon>
        <taxon>Ecdysozoa</taxon>
        <taxon>Arthropoda</taxon>
        <taxon>Hexapoda</taxon>
        <taxon>Insecta</taxon>
        <taxon>Pterygota</taxon>
        <taxon>Neoptera</taxon>
        <taxon>Paraneoptera</taxon>
        <taxon>Hemiptera</taxon>
        <taxon>Sternorrhyncha</taxon>
        <taxon>Psylloidea</taxon>
        <taxon>Psyllidae</taxon>
        <taxon>Psyllinae</taxon>
        <taxon>Cacopsylla</taxon>
    </lineage>
</organism>
<sequence length="109" mass="12607">METSLICSIPLSSIFFHSSLLFPRIFIRIFAIFLFPFLLILFKSKESFLPLQFFNSKCLYLFPAPLIAPSHPSCKSIPSKSSLLLYFILKANINIIFCSQNKYCITTKW</sequence>
<feature type="transmembrane region" description="Helical" evidence="1">
    <location>
        <begin position="25"/>
        <end position="42"/>
    </location>
</feature>
<keyword evidence="1" id="KW-0472">Membrane</keyword>